<dbReference type="OrthoDB" id="2562973at2759"/>
<reference evidence="2" key="1">
    <citation type="journal article" date="2020" name="Stud. Mycol.">
        <title>101 Dothideomycetes genomes: a test case for predicting lifestyles and emergence of pathogens.</title>
        <authorList>
            <person name="Haridas S."/>
            <person name="Albert R."/>
            <person name="Binder M."/>
            <person name="Bloem J."/>
            <person name="Labutti K."/>
            <person name="Salamov A."/>
            <person name="Andreopoulos B."/>
            <person name="Baker S."/>
            <person name="Barry K."/>
            <person name="Bills G."/>
            <person name="Bluhm B."/>
            <person name="Cannon C."/>
            <person name="Castanera R."/>
            <person name="Culley D."/>
            <person name="Daum C."/>
            <person name="Ezra D."/>
            <person name="Gonzalez J."/>
            <person name="Henrissat B."/>
            <person name="Kuo A."/>
            <person name="Liang C."/>
            <person name="Lipzen A."/>
            <person name="Lutzoni F."/>
            <person name="Magnuson J."/>
            <person name="Mondo S."/>
            <person name="Nolan M."/>
            <person name="Ohm R."/>
            <person name="Pangilinan J."/>
            <person name="Park H.-J."/>
            <person name="Ramirez L."/>
            <person name="Alfaro M."/>
            <person name="Sun H."/>
            <person name="Tritt A."/>
            <person name="Yoshinaga Y."/>
            <person name="Zwiers L.-H."/>
            <person name="Turgeon B."/>
            <person name="Goodwin S."/>
            <person name="Spatafora J."/>
            <person name="Crous P."/>
            <person name="Grigoriev I."/>
        </authorList>
    </citation>
    <scope>NUCLEOTIDE SEQUENCE</scope>
    <source>
        <strain evidence="2">SCOH1-5</strain>
    </source>
</reference>
<gene>
    <name evidence="2" type="ORF">CERZMDRAFT_98723</name>
</gene>
<name>A0A6A6FBX6_9PEZI</name>
<feature type="compositionally biased region" description="Acidic residues" evidence="1">
    <location>
        <begin position="276"/>
        <end position="293"/>
    </location>
</feature>
<keyword evidence="3" id="KW-1185">Reference proteome</keyword>
<accession>A0A6A6FBX6</accession>
<protein>
    <submittedName>
        <fullName evidence="2">Uncharacterized protein</fullName>
    </submittedName>
</protein>
<evidence type="ECO:0000313" key="2">
    <source>
        <dbReference type="EMBL" id="KAF2210979.1"/>
    </source>
</evidence>
<feature type="region of interest" description="Disordered" evidence="1">
    <location>
        <begin position="253"/>
        <end position="293"/>
    </location>
</feature>
<evidence type="ECO:0000313" key="3">
    <source>
        <dbReference type="Proteomes" id="UP000799539"/>
    </source>
</evidence>
<sequence>MAPSIPLNNGVSSADEKVVPNEPVATSSQPAMPTALTRQQHDFDGLVGPWRQHASLCESCCVDKLVESSRGHTSQTRSEPFAQNKFKQILRVPPGTWTGQLKFETLDGRQLVIKDGQLCISDSGEEAIFHVLDADMEKKNDADPQMPQLYADHPGFMSPCSESEYVKNDPAWTFLNPSRASMQALIEASDLGTNQPHGMSFQTIPRISLRRSLLKTSLKVFRSGALKTRWRVLEPVRLKVKFVNKHTSDHIVKQENRQEIQENRQERQEEQGKQQEEEEVVEQAEDYGEGLFD</sequence>
<feature type="compositionally biased region" description="Basic and acidic residues" evidence="1">
    <location>
        <begin position="253"/>
        <end position="275"/>
    </location>
</feature>
<dbReference type="Proteomes" id="UP000799539">
    <property type="component" value="Unassembled WGS sequence"/>
</dbReference>
<dbReference type="AlphaFoldDB" id="A0A6A6FBX6"/>
<organism evidence="2 3">
    <name type="scientific">Cercospora zeae-maydis SCOH1-5</name>
    <dbReference type="NCBI Taxonomy" id="717836"/>
    <lineage>
        <taxon>Eukaryota</taxon>
        <taxon>Fungi</taxon>
        <taxon>Dikarya</taxon>
        <taxon>Ascomycota</taxon>
        <taxon>Pezizomycotina</taxon>
        <taxon>Dothideomycetes</taxon>
        <taxon>Dothideomycetidae</taxon>
        <taxon>Mycosphaerellales</taxon>
        <taxon>Mycosphaerellaceae</taxon>
        <taxon>Cercospora</taxon>
    </lineage>
</organism>
<proteinExistence type="predicted"/>
<dbReference type="EMBL" id="ML992678">
    <property type="protein sequence ID" value="KAF2210979.1"/>
    <property type="molecule type" value="Genomic_DNA"/>
</dbReference>
<evidence type="ECO:0000256" key="1">
    <source>
        <dbReference type="SAM" id="MobiDB-lite"/>
    </source>
</evidence>